<gene>
    <name evidence="1" type="ORF">B0H17DRAFT_1197220</name>
</gene>
<evidence type="ECO:0000313" key="2">
    <source>
        <dbReference type="Proteomes" id="UP001221757"/>
    </source>
</evidence>
<evidence type="ECO:0000313" key="1">
    <source>
        <dbReference type="EMBL" id="KAJ7697890.1"/>
    </source>
</evidence>
<organism evidence="1 2">
    <name type="scientific">Mycena rosella</name>
    <name type="common">Pink bonnet</name>
    <name type="synonym">Agaricus rosellus</name>
    <dbReference type="NCBI Taxonomy" id="1033263"/>
    <lineage>
        <taxon>Eukaryota</taxon>
        <taxon>Fungi</taxon>
        <taxon>Dikarya</taxon>
        <taxon>Basidiomycota</taxon>
        <taxon>Agaricomycotina</taxon>
        <taxon>Agaricomycetes</taxon>
        <taxon>Agaricomycetidae</taxon>
        <taxon>Agaricales</taxon>
        <taxon>Marasmiineae</taxon>
        <taxon>Mycenaceae</taxon>
        <taxon>Mycena</taxon>
    </lineage>
</organism>
<proteinExistence type="predicted"/>
<accession>A0AAD7DR97</accession>
<sequence length="89" mass="9722">MRMLLPPLLGTAVFSHFHPRTSVNVHAYASALEDEHFRALAERQEVGRAHAGMAWARGGMREAVKRVQSATGLRVMEALGIARATEGNV</sequence>
<protein>
    <submittedName>
        <fullName evidence="1">Uncharacterized protein</fullName>
    </submittedName>
</protein>
<reference evidence="1" key="1">
    <citation type="submission" date="2023-03" db="EMBL/GenBank/DDBJ databases">
        <title>Massive genome expansion in bonnet fungi (Mycena s.s.) driven by repeated elements and novel gene families across ecological guilds.</title>
        <authorList>
            <consortium name="Lawrence Berkeley National Laboratory"/>
            <person name="Harder C.B."/>
            <person name="Miyauchi S."/>
            <person name="Viragh M."/>
            <person name="Kuo A."/>
            <person name="Thoen E."/>
            <person name="Andreopoulos B."/>
            <person name="Lu D."/>
            <person name="Skrede I."/>
            <person name="Drula E."/>
            <person name="Henrissat B."/>
            <person name="Morin E."/>
            <person name="Kohler A."/>
            <person name="Barry K."/>
            <person name="LaButti K."/>
            <person name="Morin E."/>
            <person name="Salamov A."/>
            <person name="Lipzen A."/>
            <person name="Mereny Z."/>
            <person name="Hegedus B."/>
            <person name="Baldrian P."/>
            <person name="Stursova M."/>
            <person name="Weitz H."/>
            <person name="Taylor A."/>
            <person name="Grigoriev I.V."/>
            <person name="Nagy L.G."/>
            <person name="Martin F."/>
            <person name="Kauserud H."/>
        </authorList>
    </citation>
    <scope>NUCLEOTIDE SEQUENCE</scope>
    <source>
        <strain evidence="1">CBHHK067</strain>
    </source>
</reference>
<name>A0AAD7DR97_MYCRO</name>
<keyword evidence="2" id="KW-1185">Reference proteome</keyword>
<dbReference type="AlphaFoldDB" id="A0AAD7DR97"/>
<dbReference type="EMBL" id="JARKIE010000028">
    <property type="protein sequence ID" value="KAJ7697890.1"/>
    <property type="molecule type" value="Genomic_DNA"/>
</dbReference>
<comment type="caution">
    <text evidence="1">The sequence shown here is derived from an EMBL/GenBank/DDBJ whole genome shotgun (WGS) entry which is preliminary data.</text>
</comment>
<dbReference type="Proteomes" id="UP001221757">
    <property type="component" value="Unassembled WGS sequence"/>
</dbReference>